<dbReference type="GO" id="GO:0046872">
    <property type="term" value="F:metal ion binding"/>
    <property type="evidence" value="ECO:0007669"/>
    <property type="project" value="InterPro"/>
</dbReference>
<dbReference type="InterPro" id="IPR000551">
    <property type="entry name" value="MerR-type_HTH_dom"/>
</dbReference>
<keyword evidence="3" id="KW-0804">Transcription</keyword>
<evidence type="ECO:0000313" key="7">
    <source>
        <dbReference type="Proteomes" id="UP000574067"/>
    </source>
</evidence>
<dbReference type="SUPFAM" id="SSF46955">
    <property type="entry name" value="Putative DNA-binding domain"/>
    <property type="match status" value="1"/>
</dbReference>
<dbReference type="InterPro" id="IPR036594">
    <property type="entry name" value="Meth_synthase_dom"/>
</dbReference>
<dbReference type="InterPro" id="IPR047057">
    <property type="entry name" value="MerR_fam"/>
</dbReference>
<feature type="domain" description="B12-binding" evidence="5">
    <location>
        <begin position="180"/>
        <end position="306"/>
    </location>
</feature>
<dbReference type="Gene3D" id="1.10.1240.10">
    <property type="entry name" value="Methionine synthase domain"/>
    <property type="match status" value="1"/>
</dbReference>
<comment type="caution">
    <text evidence="6">The sequence shown here is derived from an EMBL/GenBank/DDBJ whole genome shotgun (WGS) entry which is preliminary data.</text>
</comment>
<evidence type="ECO:0000256" key="1">
    <source>
        <dbReference type="ARBA" id="ARBA00023015"/>
    </source>
</evidence>
<organism evidence="6 7">
    <name type="scientific">Azohydromonas caseinilytica</name>
    <dbReference type="NCBI Taxonomy" id="2728836"/>
    <lineage>
        <taxon>Bacteria</taxon>
        <taxon>Pseudomonadati</taxon>
        <taxon>Pseudomonadota</taxon>
        <taxon>Betaproteobacteria</taxon>
        <taxon>Burkholderiales</taxon>
        <taxon>Sphaerotilaceae</taxon>
        <taxon>Azohydromonas</taxon>
    </lineage>
</organism>
<keyword evidence="7" id="KW-1185">Reference proteome</keyword>
<dbReference type="Pfam" id="PF02607">
    <property type="entry name" value="B12-binding_2"/>
    <property type="match status" value="1"/>
</dbReference>
<dbReference type="Gene3D" id="3.40.50.280">
    <property type="entry name" value="Cobalamin-binding domain"/>
    <property type="match status" value="1"/>
</dbReference>
<dbReference type="AlphaFoldDB" id="A0A848FI83"/>
<proteinExistence type="predicted"/>
<dbReference type="Pfam" id="PF02310">
    <property type="entry name" value="B12-binding"/>
    <property type="match status" value="1"/>
</dbReference>
<protein>
    <submittedName>
        <fullName evidence="6">MerR family transcriptional regulator</fullName>
    </submittedName>
</protein>
<dbReference type="RefSeq" id="WP_169163482.1">
    <property type="nucleotide sequence ID" value="NZ_JABBFW010000035.1"/>
</dbReference>
<dbReference type="GO" id="GO:0003700">
    <property type="term" value="F:DNA-binding transcription factor activity"/>
    <property type="evidence" value="ECO:0007669"/>
    <property type="project" value="InterPro"/>
</dbReference>
<dbReference type="SUPFAM" id="SSF52242">
    <property type="entry name" value="Cobalamin (vitamin B12)-binding domain"/>
    <property type="match status" value="1"/>
</dbReference>
<dbReference type="Gene3D" id="1.10.1660.10">
    <property type="match status" value="1"/>
</dbReference>
<evidence type="ECO:0000256" key="3">
    <source>
        <dbReference type="ARBA" id="ARBA00023163"/>
    </source>
</evidence>
<keyword evidence="1" id="KW-0805">Transcription regulation</keyword>
<dbReference type="PANTHER" id="PTHR30204">
    <property type="entry name" value="REDOX-CYCLING DRUG-SENSING TRANSCRIPTIONAL ACTIVATOR SOXR"/>
    <property type="match status" value="1"/>
</dbReference>
<dbReference type="CDD" id="cd01104">
    <property type="entry name" value="HTH_MlrA-CarA"/>
    <property type="match status" value="1"/>
</dbReference>
<dbReference type="Pfam" id="PF13411">
    <property type="entry name" value="MerR_1"/>
    <property type="match status" value="1"/>
</dbReference>
<dbReference type="EMBL" id="JABBFW010000035">
    <property type="protein sequence ID" value="NML18585.1"/>
    <property type="molecule type" value="Genomic_DNA"/>
</dbReference>
<dbReference type="GO" id="GO:0003677">
    <property type="term" value="F:DNA binding"/>
    <property type="evidence" value="ECO:0007669"/>
    <property type="project" value="UniProtKB-KW"/>
</dbReference>
<dbReference type="InterPro" id="IPR036724">
    <property type="entry name" value="Cobalamin-bd_sf"/>
</dbReference>
<feature type="domain" description="HTH merR-type" evidence="4">
    <location>
        <begin position="4"/>
        <end position="81"/>
    </location>
</feature>
<evidence type="ECO:0000259" key="5">
    <source>
        <dbReference type="PROSITE" id="PS51332"/>
    </source>
</evidence>
<name>A0A848FI83_9BURK</name>
<dbReference type="PROSITE" id="PS50937">
    <property type="entry name" value="HTH_MERR_2"/>
    <property type="match status" value="1"/>
</dbReference>
<accession>A0A848FI83</accession>
<dbReference type="PANTHER" id="PTHR30204:SF67">
    <property type="entry name" value="HTH-TYPE TRANSCRIPTIONAL REGULATOR MLRA-RELATED"/>
    <property type="match status" value="1"/>
</dbReference>
<evidence type="ECO:0000256" key="2">
    <source>
        <dbReference type="ARBA" id="ARBA00023125"/>
    </source>
</evidence>
<evidence type="ECO:0000259" key="4">
    <source>
        <dbReference type="PROSITE" id="PS50937"/>
    </source>
</evidence>
<dbReference type="GO" id="GO:0031419">
    <property type="term" value="F:cobalamin binding"/>
    <property type="evidence" value="ECO:0007669"/>
    <property type="project" value="InterPro"/>
</dbReference>
<keyword evidence="2" id="KW-0238">DNA-binding</keyword>
<dbReference type="InterPro" id="IPR009061">
    <property type="entry name" value="DNA-bd_dom_put_sf"/>
</dbReference>
<evidence type="ECO:0000313" key="6">
    <source>
        <dbReference type="EMBL" id="NML18585.1"/>
    </source>
</evidence>
<dbReference type="PROSITE" id="PS51332">
    <property type="entry name" value="B12_BINDING"/>
    <property type="match status" value="1"/>
</dbReference>
<dbReference type="SMART" id="SM00422">
    <property type="entry name" value="HTH_MERR"/>
    <property type="match status" value="1"/>
</dbReference>
<dbReference type="InterPro" id="IPR003759">
    <property type="entry name" value="Cbl-bd_cap"/>
</dbReference>
<dbReference type="Proteomes" id="UP000574067">
    <property type="component" value="Unassembled WGS sequence"/>
</dbReference>
<reference evidence="6 7" key="1">
    <citation type="submission" date="2020-04" db="EMBL/GenBank/DDBJ databases">
        <title>Azohydromonas sp. isolated from soil.</title>
        <authorList>
            <person name="Dahal R.H."/>
        </authorList>
    </citation>
    <scope>NUCLEOTIDE SEQUENCE [LARGE SCALE GENOMIC DNA]</scope>
    <source>
        <strain evidence="6 7">G-1-1-14</strain>
    </source>
</reference>
<sequence length="306" mass="32558">MSTLLSIADVERDTGLAKDTLRVWERRYGFPQPQRDALGERLYAPEQVEKLRLIRRLIDAGHRPGRLVPQPVEALQALLGGRKEPAAARAQALTGPDEVGELLALLRRHDAAALRQALTLAEARHGLRGFVTGVVAPLAQRVGEAWMQGELRIFEEHLYTESVQAVLHAALAALPPAQGRPRVLLATLPGEPHGLGLLMAQALLALEGCACLSLGTQVPLDDLVAAAAAWQADVVALSVTGCQKRNLVLASLAQLRAQMPAERALWVGGAAPALGRGTPPGIRRVAALEDISEALAPWRAPAPPAA</sequence>
<gene>
    <name evidence="6" type="ORF">HHL10_26815</name>
</gene>
<dbReference type="InterPro" id="IPR006158">
    <property type="entry name" value="Cobalamin-bd"/>
</dbReference>